<dbReference type="RefSeq" id="WP_221574452.1">
    <property type="nucleotide sequence ID" value="NZ_JAIGNK010000004.1"/>
</dbReference>
<organism evidence="2 3">
    <name type="scientific">Qipengyuania polymorpha</name>
    <dbReference type="NCBI Taxonomy" id="2867234"/>
    <lineage>
        <taxon>Bacteria</taxon>
        <taxon>Pseudomonadati</taxon>
        <taxon>Pseudomonadota</taxon>
        <taxon>Alphaproteobacteria</taxon>
        <taxon>Sphingomonadales</taxon>
        <taxon>Erythrobacteraceae</taxon>
        <taxon>Qipengyuania</taxon>
    </lineage>
</organism>
<name>A0ABS7IZP5_9SPHN</name>
<dbReference type="PANTHER" id="PTHR37691">
    <property type="entry name" value="BLR3518 PROTEIN"/>
    <property type="match status" value="1"/>
</dbReference>
<dbReference type="EMBL" id="JAIGNK010000004">
    <property type="protein sequence ID" value="MBX7459051.1"/>
    <property type="molecule type" value="Genomic_DNA"/>
</dbReference>
<sequence>MFKRIVGCLLAACAFAAPVQAQDFLSESGPVFSVFGRWAPVENMQPVEGQVFKAVFDTSEGAKDGAINWRFDSAARYINLLADNGVPAEYIHVAIVVHGSASWDVTNDTAYSRKYPDRANPNREVVAKMLEKGVRFFICGQAAASHGIRNEDLLPGVTMTLSQTVANSVLHNEGFTNIP</sequence>
<dbReference type="Proteomes" id="UP000783253">
    <property type="component" value="Unassembled WGS sequence"/>
</dbReference>
<keyword evidence="1" id="KW-0732">Signal</keyword>
<feature type="signal peptide" evidence="1">
    <location>
        <begin position="1"/>
        <end position="21"/>
    </location>
</feature>
<proteinExistence type="predicted"/>
<evidence type="ECO:0000256" key="1">
    <source>
        <dbReference type="SAM" id="SignalP"/>
    </source>
</evidence>
<evidence type="ECO:0000313" key="2">
    <source>
        <dbReference type="EMBL" id="MBX7459051.1"/>
    </source>
</evidence>
<dbReference type="InterPro" id="IPR027396">
    <property type="entry name" value="DsrEFH-like"/>
</dbReference>
<comment type="caution">
    <text evidence="2">The sequence shown here is derived from an EMBL/GenBank/DDBJ whole genome shotgun (WGS) entry which is preliminary data.</text>
</comment>
<dbReference type="PANTHER" id="PTHR37691:SF1">
    <property type="entry name" value="BLR3518 PROTEIN"/>
    <property type="match status" value="1"/>
</dbReference>
<accession>A0ABS7IZP5</accession>
<reference evidence="2 3" key="1">
    <citation type="submission" date="2021-08" db="EMBL/GenBank/DDBJ databases">
        <title>Comparative Genomics Analysis of the Genus Qipengyuania Reveals Extensive Genetic Diversity and Metabolic Versatility, Including the Description of Fifteen Novel Species.</title>
        <authorList>
            <person name="Liu Y."/>
        </authorList>
    </citation>
    <scope>NUCLEOTIDE SEQUENCE [LARGE SCALE GENOMIC DNA]</scope>
    <source>
        <strain evidence="2 3">1NDH17</strain>
    </source>
</reference>
<evidence type="ECO:0000313" key="3">
    <source>
        <dbReference type="Proteomes" id="UP000783253"/>
    </source>
</evidence>
<keyword evidence="3" id="KW-1185">Reference proteome</keyword>
<feature type="chain" id="PRO_5045757970" evidence="1">
    <location>
        <begin position="22"/>
        <end position="179"/>
    </location>
</feature>
<dbReference type="SUPFAM" id="SSF75169">
    <property type="entry name" value="DsrEFH-like"/>
    <property type="match status" value="1"/>
</dbReference>
<dbReference type="Pfam" id="PF02635">
    <property type="entry name" value="DsrE"/>
    <property type="match status" value="1"/>
</dbReference>
<protein>
    <submittedName>
        <fullName evidence="2">DsrE family protein</fullName>
    </submittedName>
</protein>
<dbReference type="Gene3D" id="3.40.1260.10">
    <property type="entry name" value="DsrEFH-like"/>
    <property type="match status" value="1"/>
</dbReference>
<gene>
    <name evidence="2" type="ORF">K3152_12395</name>
</gene>
<dbReference type="InterPro" id="IPR003787">
    <property type="entry name" value="Sulphur_relay_DsrE/F-like"/>
</dbReference>